<evidence type="ECO:0000313" key="8">
    <source>
        <dbReference type="RefSeq" id="XP_014670968.1"/>
    </source>
</evidence>
<keyword evidence="6" id="KW-0868">Chloride</keyword>
<proteinExistence type="inferred from homology"/>
<evidence type="ECO:0000256" key="1">
    <source>
        <dbReference type="ARBA" id="ARBA00004370"/>
    </source>
</evidence>
<dbReference type="InterPro" id="IPR000615">
    <property type="entry name" value="Bestrophin"/>
</dbReference>
<dbReference type="GeneID" id="106811763"/>
<keyword evidence="7" id="KW-1185">Reference proteome</keyword>
<comment type="subcellular location">
    <subcellularLocation>
        <location evidence="6">Cell membrane</location>
        <topology evidence="6">Multi-pass membrane protein</topology>
    </subcellularLocation>
    <subcellularLocation>
        <location evidence="1">Membrane</location>
    </subcellularLocation>
</comment>
<keyword evidence="6" id="KW-0406">Ion transport</keyword>
<reference evidence="8" key="1">
    <citation type="submission" date="2025-08" db="UniProtKB">
        <authorList>
            <consortium name="RefSeq"/>
        </authorList>
    </citation>
    <scope>IDENTIFICATION</scope>
</reference>
<keyword evidence="6" id="KW-1003">Cell membrane</keyword>
<name>A0ABM1EFJ7_PRICU</name>
<keyword evidence="4 6" id="KW-0472">Membrane</keyword>
<evidence type="ECO:0000256" key="3">
    <source>
        <dbReference type="ARBA" id="ARBA00022989"/>
    </source>
</evidence>
<evidence type="ECO:0000313" key="7">
    <source>
        <dbReference type="Proteomes" id="UP000695022"/>
    </source>
</evidence>
<accession>A0ABM1EFJ7</accession>
<evidence type="ECO:0000256" key="5">
    <source>
        <dbReference type="ARBA" id="ARBA00034769"/>
    </source>
</evidence>
<protein>
    <recommendedName>
        <fullName evidence="6">Bestrophin homolog</fullName>
    </recommendedName>
</protein>
<evidence type="ECO:0000256" key="4">
    <source>
        <dbReference type="ARBA" id="ARBA00023136"/>
    </source>
</evidence>
<evidence type="ECO:0000256" key="6">
    <source>
        <dbReference type="RuleBase" id="RU363126"/>
    </source>
</evidence>
<keyword evidence="2 6" id="KW-0812">Transmembrane</keyword>
<comment type="similarity">
    <text evidence="5 6">Belongs to the anion channel-forming bestrophin (TC 1.A.46) family. Calcium-sensitive chloride channel subfamily.</text>
</comment>
<dbReference type="Pfam" id="PF01062">
    <property type="entry name" value="Bestrophin"/>
    <property type="match status" value="1"/>
</dbReference>
<evidence type="ECO:0000256" key="2">
    <source>
        <dbReference type="ARBA" id="ARBA00022692"/>
    </source>
</evidence>
<dbReference type="InterPro" id="IPR021134">
    <property type="entry name" value="Bestrophin-like"/>
</dbReference>
<dbReference type="Proteomes" id="UP000695022">
    <property type="component" value="Unplaced"/>
</dbReference>
<dbReference type="PANTHER" id="PTHR10736:SF0">
    <property type="entry name" value="BESTROPHIN HOMOLOG"/>
    <property type="match status" value="1"/>
</dbReference>
<comment type="function">
    <text evidence="6">Forms chloride channels.</text>
</comment>
<feature type="transmembrane region" description="Helical" evidence="6">
    <location>
        <begin position="75"/>
        <end position="94"/>
    </location>
</feature>
<dbReference type="RefSeq" id="XP_014670968.1">
    <property type="nucleotide sequence ID" value="XM_014815482.1"/>
</dbReference>
<sequence length="239" mass="28252">MTITYTSRVANVRFCGFSRLLFYWKGSIYKLVYKEMAGFALLYAFLSIMYRYALDGEYRRVFENIAIYCAKFTDLIPVSFILGFYVAIVVTRWWEQFVNIPWPDKIMQYVASNVHGTDERGRIIRRTLMRYCNTSAVMVYQAISMRVKKRFPTIDHLVEAGFLTENERKLMDDTPCPHGKWWFPCHWFSCLLSQAHAEGRIKDTYILKAIMDEMHLFRGNCGMLFSYDWVSVPLVYTQV</sequence>
<dbReference type="PANTHER" id="PTHR10736">
    <property type="entry name" value="BESTROPHIN"/>
    <property type="match status" value="1"/>
</dbReference>
<keyword evidence="3 6" id="KW-1133">Transmembrane helix</keyword>
<keyword evidence="6" id="KW-0869">Chloride channel</keyword>
<keyword evidence="6" id="KW-0407">Ion channel</keyword>
<gene>
    <name evidence="8" type="primary">LOC106811763</name>
</gene>
<feature type="transmembrane region" description="Helical" evidence="6">
    <location>
        <begin position="36"/>
        <end position="54"/>
    </location>
</feature>
<keyword evidence="6" id="KW-0813">Transport</keyword>
<organism evidence="7 8">
    <name type="scientific">Priapulus caudatus</name>
    <name type="common">Priapulid worm</name>
    <dbReference type="NCBI Taxonomy" id="37621"/>
    <lineage>
        <taxon>Eukaryota</taxon>
        <taxon>Metazoa</taxon>
        <taxon>Ecdysozoa</taxon>
        <taxon>Scalidophora</taxon>
        <taxon>Priapulida</taxon>
        <taxon>Priapulimorpha</taxon>
        <taxon>Priapulimorphida</taxon>
        <taxon>Priapulidae</taxon>
        <taxon>Priapulus</taxon>
    </lineage>
</organism>